<accession>A0ABR7LJV0</accession>
<dbReference type="EMBL" id="JABVEC010000002">
    <property type="protein sequence ID" value="MBC6464757.1"/>
    <property type="molecule type" value="Genomic_DNA"/>
</dbReference>
<name>A0ABR7LJV0_9ACTN</name>
<sequence>MSTYLSHGPALSAQQSFVTSALPDAPVIPHVEPRQRTAVARRKAAVALHSLADRIAPAPKEQAC</sequence>
<protein>
    <submittedName>
        <fullName evidence="1">Uncharacterized protein</fullName>
    </submittedName>
</protein>
<dbReference type="Proteomes" id="UP000805614">
    <property type="component" value="Unassembled WGS sequence"/>
</dbReference>
<proteinExistence type="predicted"/>
<gene>
    <name evidence="1" type="ORF">HKK74_04490</name>
</gene>
<keyword evidence="2" id="KW-1185">Reference proteome</keyword>
<reference evidence="1 2" key="1">
    <citation type="submission" date="2020-06" db="EMBL/GenBank/DDBJ databases">
        <title>Actinomadura xiongansis sp. nov., isolated from soil of Baiyangdian.</title>
        <authorList>
            <person name="Zhang X."/>
        </authorList>
    </citation>
    <scope>NUCLEOTIDE SEQUENCE [LARGE SCALE GENOMIC DNA]</scope>
    <source>
        <strain evidence="1 2">HBUM206468</strain>
    </source>
</reference>
<evidence type="ECO:0000313" key="2">
    <source>
        <dbReference type="Proteomes" id="UP000805614"/>
    </source>
</evidence>
<organism evidence="1 2">
    <name type="scientific">Actinomadura alba</name>
    <dbReference type="NCBI Taxonomy" id="406431"/>
    <lineage>
        <taxon>Bacteria</taxon>
        <taxon>Bacillati</taxon>
        <taxon>Actinomycetota</taxon>
        <taxon>Actinomycetes</taxon>
        <taxon>Streptosporangiales</taxon>
        <taxon>Thermomonosporaceae</taxon>
        <taxon>Actinomadura</taxon>
    </lineage>
</organism>
<evidence type="ECO:0000313" key="1">
    <source>
        <dbReference type="EMBL" id="MBC6464757.1"/>
    </source>
</evidence>
<comment type="caution">
    <text evidence="1">The sequence shown here is derived from an EMBL/GenBank/DDBJ whole genome shotgun (WGS) entry which is preliminary data.</text>
</comment>
<dbReference type="RefSeq" id="WP_187241744.1">
    <property type="nucleotide sequence ID" value="NZ_BAAAOK010000008.1"/>
</dbReference>